<evidence type="ECO:0000256" key="10">
    <source>
        <dbReference type="PROSITE-ProRule" id="PRU00560"/>
    </source>
</evidence>
<dbReference type="InterPro" id="IPR027417">
    <property type="entry name" value="P-loop_NTPase"/>
</dbReference>
<evidence type="ECO:0000256" key="5">
    <source>
        <dbReference type="ARBA" id="ARBA00022840"/>
    </source>
</evidence>
<dbReference type="GO" id="GO:0003677">
    <property type="term" value="F:DNA binding"/>
    <property type="evidence" value="ECO:0007669"/>
    <property type="project" value="InterPro"/>
</dbReference>
<dbReference type="AlphaFoldDB" id="A0A2M7TU74"/>
<dbReference type="CDD" id="cd17932">
    <property type="entry name" value="DEXQc_UvrD"/>
    <property type="match status" value="1"/>
</dbReference>
<dbReference type="Pfam" id="PF00580">
    <property type="entry name" value="UvrD-helicase"/>
    <property type="match status" value="1"/>
</dbReference>
<dbReference type="GO" id="GO:0005524">
    <property type="term" value="F:ATP binding"/>
    <property type="evidence" value="ECO:0007669"/>
    <property type="project" value="UniProtKB-UniRule"/>
</dbReference>
<evidence type="ECO:0000256" key="6">
    <source>
        <dbReference type="ARBA" id="ARBA00023235"/>
    </source>
</evidence>
<protein>
    <recommendedName>
        <fullName evidence="8">DNA 3'-5' helicase</fullName>
        <ecNumber evidence="8">5.6.2.4</ecNumber>
    </recommendedName>
</protein>
<proteinExistence type="inferred from homology"/>
<name>A0A2M7TU74_9BACT</name>
<comment type="similarity">
    <text evidence="1">Belongs to the helicase family. UvrD subfamily.</text>
</comment>
<dbReference type="GO" id="GO:0005829">
    <property type="term" value="C:cytosol"/>
    <property type="evidence" value="ECO:0007669"/>
    <property type="project" value="TreeGrafter"/>
</dbReference>
<comment type="caution">
    <text evidence="13">The sequence shown here is derived from an EMBL/GenBank/DDBJ whole genome shotgun (WGS) entry which is preliminary data.</text>
</comment>
<evidence type="ECO:0000256" key="9">
    <source>
        <dbReference type="ARBA" id="ARBA00048988"/>
    </source>
</evidence>
<dbReference type="InterPro" id="IPR013986">
    <property type="entry name" value="DExx_box_DNA_helicase_dom_sf"/>
</dbReference>
<dbReference type="PANTHER" id="PTHR11070">
    <property type="entry name" value="UVRD / RECB / PCRA DNA HELICASE FAMILY MEMBER"/>
    <property type="match status" value="1"/>
</dbReference>
<reference evidence="14" key="1">
    <citation type="submission" date="2017-09" db="EMBL/GenBank/DDBJ databases">
        <title>Depth-based differentiation of microbial function through sediment-hosted aquifers and enrichment of novel symbionts in the deep terrestrial subsurface.</title>
        <authorList>
            <person name="Probst A.J."/>
            <person name="Ladd B."/>
            <person name="Jarett J.K."/>
            <person name="Geller-Mcgrath D.E."/>
            <person name="Sieber C.M.K."/>
            <person name="Emerson J.B."/>
            <person name="Anantharaman K."/>
            <person name="Thomas B.C."/>
            <person name="Malmstrom R."/>
            <person name="Stieglmeier M."/>
            <person name="Klingl A."/>
            <person name="Woyke T."/>
            <person name="Ryan C.M."/>
            <person name="Banfield J.F."/>
        </authorList>
    </citation>
    <scope>NUCLEOTIDE SEQUENCE [LARGE SCALE GENOMIC DNA]</scope>
</reference>
<feature type="domain" description="UvrD-like helicase C-terminal" evidence="12">
    <location>
        <begin position="289"/>
        <end position="554"/>
    </location>
</feature>
<feature type="domain" description="UvrD-like helicase ATP-binding" evidence="11">
    <location>
        <begin position="4"/>
        <end position="288"/>
    </location>
</feature>
<evidence type="ECO:0000256" key="2">
    <source>
        <dbReference type="ARBA" id="ARBA00022741"/>
    </source>
</evidence>
<accession>A0A2M7TU74</accession>
<evidence type="ECO:0000256" key="1">
    <source>
        <dbReference type="ARBA" id="ARBA00009922"/>
    </source>
</evidence>
<keyword evidence="6" id="KW-0413">Isomerase</keyword>
<sequence>MNIEELNEEQQQVVLHGDGPCLVLAGAGSGKTRTITYRVAYLLEQGIDPERMLLVTFTNKASKEMMERVAVASGTGMKLPWAGTFHHISYRILKKYAPLLGYQSNFTILDSADSLDILKLCLKMEGINRNERRFPSPKVLQSIISYARNAETTIADVLDLKHPNWLDIADVITRIAEEYRKRKLDANAMDFDDLLVNLYLLLLKEPAVKQKFANQFLYILVDEYQDTNKIQASIINQFAAVHHNVLVVGDDAQSIYSFRAADIQNILDFDVQYPGARMFRLETNYRSTPNILDVANDVIANNTRQHQKTLRSLKEAFMRPEVHAFADDREEAEFIAGQILQFRDEGVPLDYIAVLFRAAFHSQALEMELMKRDIPYDYRGGVRFFERAHIKNVLAYLRIVANKDDVVAWSRVLNMQVGLGPVTVEKIIRAIRQSEKGEKNLSHIGSSLPARAQVGWMDFLAVWQDLLDSDQTVSGLIRAVATSKYAEYLENEHPDYREGLQDIEQLAVFGERAIDLSTFLAEASMQESYQATTAKGGNEDEEKVVLSTIHQAKGLEWEAVFIIGLAAGKFPHERSLRETNGLEEERRLFYVAVTRAKKYLYMTYPLLASFTSSLSGPSMFLEEIGRDLVHHEGFREEANIFDDPSDDVDDVVYVSEEEEYKPKRRGILKSIDEL</sequence>
<feature type="binding site" evidence="10">
    <location>
        <begin position="25"/>
        <end position="32"/>
    </location>
    <ligand>
        <name>ATP</name>
        <dbReference type="ChEBI" id="CHEBI:30616"/>
    </ligand>
</feature>
<gene>
    <name evidence="13" type="ORF">COY20_00435</name>
</gene>
<dbReference type="CDD" id="cd18807">
    <property type="entry name" value="SF1_C_UvrD"/>
    <property type="match status" value="1"/>
</dbReference>
<evidence type="ECO:0000259" key="11">
    <source>
        <dbReference type="PROSITE" id="PS51198"/>
    </source>
</evidence>
<comment type="catalytic activity">
    <reaction evidence="7">
        <text>Couples ATP hydrolysis with the unwinding of duplex DNA by translocating in the 3'-5' direction.</text>
        <dbReference type="EC" id="5.6.2.4"/>
    </reaction>
</comment>
<dbReference type="GO" id="GO:0043138">
    <property type="term" value="F:3'-5' DNA helicase activity"/>
    <property type="evidence" value="ECO:0007669"/>
    <property type="project" value="UniProtKB-EC"/>
</dbReference>
<dbReference type="GO" id="GO:0016887">
    <property type="term" value="F:ATP hydrolysis activity"/>
    <property type="evidence" value="ECO:0007669"/>
    <property type="project" value="RHEA"/>
</dbReference>
<evidence type="ECO:0000256" key="3">
    <source>
        <dbReference type="ARBA" id="ARBA00022801"/>
    </source>
</evidence>
<dbReference type="SUPFAM" id="SSF52540">
    <property type="entry name" value="P-loop containing nucleoside triphosphate hydrolases"/>
    <property type="match status" value="1"/>
</dbReference>
<dbReference type="PROSITE" id="PS51217">
    <property type="entry name" value="UVRD_HELICASE_CTER"/>
    <property type="match status" value="1"/>
</dbReference>
<keyword evidence="5 10" id="KW-0067">ATP-binding</keyword>
<evidence type="ECO:0000313" key="13">
    <source>
        <dbReference type="EMBL" id="PIZ61387.1"/>
    </source>
</evidence>
<dbReference type="Gene3D" id="1.10.486.10">
    <property type="entry name" value="PCRA, domain 4"/>
    <property type="match status" value="1"/>
</dbReference>
<dbReference type="InterPro" id="IPR000212">
    <property type="entry name" value="DNA_helicase_UvrD/REP"/>
</dbReference>
<evidence type="ECO:0000256" key="7">
    <source>
        <dbReference type="ARBA" id="ARBA00034617"/>
    </source>
</evidence>
<dbReference type="Proteomes" id="UP000229336">
    <property type="component" value="Unassembled WGS sequence"/>
</dbReference>
<keyword evidence="3 10" id="KW-0378">Hydrolase</keyword>
<evidence type="ECO:0000313" key="14">
    <source>
        <dbReference type="Proteomes" id="UP000229336"/>
    </source>
</evidence>
<organism evidence="13 14">
    <name type="scientific">Candidatus Shapirobacteria bacterium CG_4_10_14_0_2_um_filter_40_12</name>
    <dbReference type="NCBI Taxonomy" id="1974871"/>
    <lineage>
        <taxon>Bacteria</taxon>
        <taxon>Candidatus Shapironibacteriota</taxon>
    </lineage>
</organism>
<keyword evidence="4 10" id="KW-0347">Helicase</keyword>
<dbReference type="InterPro" id="IPR014017">
    <property type="entry name" value="DNA_helicase_UvrD-like_C"/>
</dbReference>
<evidence type="ECO:0000256" key="8">
    <source>
        <dbReference type="ARBA" id="ARBA00034808"/>
    </source>
</evidence>
<evidence type="ECO:0000256" key="4">
    <source>
        <dbReference type="ARBA" id="ARBA00022806"/>
    </source>
</evidence>
<dbReference type="PANTHER" id="PTHR11070:SF3">
    <property type="entry name" value="DNA 3'-5' HELICASE"/>
    <property type="match status" value="1"/>
</dbReference>
<keyword evidence="2 10" id="KW-0547">Nucleotide-binding</keyword>
<dbReference type="InterPro" id="IPR014016">
    <property type="entry name" value="UvrD-like_ATP-bd"/>
</dbReference>
<comment type="catalytic activity">
    <reaction evidence="9">
        <text>ATP + H2O = ADP + phosphate + H(+)</text>
        <dbReference type="Rhea" id="RHEA:13065"/>
        <dbReference type="ChEBI" id="CHEBI:15377"/>
        <dbReference type="ChEBI" id="CHEBI:15378"/>
        <dbReference type="ChEBI" id="CHEBI:30616"/>
        <dbReference type="ChEBI" id="CHEBI:43474"/>
        <dbReference type="ChEBI" id="CHEBI:456216"/>
        <dbReference type="EC" id="5.6.2.4"/>
    </reaction>
</comment>
<dbReference type="Pfam" id="PF13361">
    <property type="entry name" value="UvrD_C"/>
    <property type="match status" value="2"/>
</dbReference>
<dbReference type="EMBL" id="PFNX01000008">
    <property type="protein sequence ID" value="PIZ61387.1"/>
    <property type="molecule type" value="Genomic_DNA"/>
</dbReference>
<dbReference type="PROSITE" id="PS51198">
    <property type="entry name" value="UVRD_HELICASE_ATP_BIND"/>
    <property type="match status" value="1"/>
</dbReference>
<dbReference type="GO" id="GO:0000725">
    <property type="term" value="P:recombinational repair"/>
    <property type="evidence" value="ECO:0007669"/>
    <property type="project" value="TreeGrafter"/>
</dbReference>
<dbReference type="Gene3D" id="3.40.50.300">
    <property type="entry name" value="P-loop containing nucleotide triphosphate hydrolases"/>
    <property type="match status" value="2"/>
</dbReference>
<dbReference type="EC" id="5.6.2.4" evidence="8"/>
<dbReference type="Gene3D" id="1.10.10.160">
    <property type="match status" value="1"/>
</dbReference>
<evidence type="ECO:0000259" key="12">
    <source>
        <dbReference type="PROSITE" id="PS51217"/>
    </source>
</evidence>